<gene>
    <name evidence="1" type="ORF">NC653_038716</name>
</gene>
<protein>
    <submittedName>
        <fullName evidence="1">Uncharacterized protein</fullName>
    </submittedName>
</protein>
<name>A0AAD6LHN5_9ROSI</name>
<keyword evidence="2" id="KW-1185">Reference proteome</keyword>
<evidence type="ECO:0000313" key="2">
    <source>
        <dbReference type="Proteomes" id="UP001164929"/>
    </source>
</evidence>
<dbReference type="AlphaFoldDB" id="A0AAD6LHN5"/>
<reference evidence="1" key="1">
    <citation type="journal article" date="2023" name="Mol. Ecol. Resour.">
        <title>Chromosome-level genome assembly of a triploid poplar Populus alba 'Berolinensis'.</title>
        <authorList>
            <person name="Chen S."/>
            <person name="Yu Y."/>
            <person name="Wang X."/>
            <person name="Wang S."/>
            <person name="Zhang T."/>
            <person name="Zhou Y."/>
            <person name="He R."/>
            <person name="Meng N."/>
            <person name="Wang Y."/>
            <person name="Liu W."/>
            <person name="Liu Z."/>
            <person name="Liu J."/>
            <person name="Guo Q."/>
            <person name="Huang H."/>
            <person name="Sederoff R.R."/>
            <person name="Wang G."/>
            <person name="Qu G."/>
            <person name="Chen S."/>
        </authorList>
    </citation>
    <scope>NUCLEOTIDE SEQUENCE</scope>
    <source>
        <strain evidence="1">SC-2020</strain>
    </source>
</reference>
<evidence type="ECO:0000313" key="1">
    <source>
        <dbReference type="EMBL" id="KAJ6960780.1"/>
    </source>
</evidence>
<dbReference type="EMBL" id="JAQIZT010000017">
    <property type="protein sequence ID" value="KAJ6960780.1"/>
    <property type="molecule type" value="Genomic_DNA"/>
</dbReference>
<sequence length="137" mass="15739">MVLKTWIADAKEVIYEVEDLLIETDSEAQQIVLVAGSQTSMYQQPPSHECVPLTSLLGHTRVYGRDQSKEAIKKLLLSDDAEGETFLARFVYDNDEVKKWFDLKAWVSVSQELNVRKGFWIQIPCLPIVFTVNSKRY</sequence>
<accession>A0AAD6LHN5</accession>
<comment type="caution">
    <text evidence="1">The sequence shown here is derived from an EMBL/GenBank/DDBJ whole genome shotgun (WGS) entry which is preliminary data.</text>
</comment>
<dbReference type="Proteomes" id="UP001164929">
    <property type="component" value="Chromosome 17"/>
</dbReference>
<dbReference type="InterPro" id="IPR027417">
    <property type="entry name" value="P-loop_NTPase"/>
</dbReference>
<dbReference type="SUPFAM" id="SSF52540">
    <property type="entry name" value="P-loop containing nucleoside triphosphate hydrolases"/>
    <property type="match status" value="1"/>
</dbReference>
<proteinExistence type="predicted"/>
<organism evidence="1 2">
    <name type="scientific">Populus alba x Populus x berolinensis</name>
    <dbReference type="NCBI Taxonomy" id="444605"/>
    <lineage>
        <taxon>Eukaryota</taxon>
        <taxon>Viridiplantae</taxon>
        <taxon>Streptophyta</taxon>
        <taxon>Embryophyta</taxon>
        <taxon>Tracheophyta</taxon>
        <taxon>Spermatophyta</taxon>
        <taxon>Magnoliopsida</taxon>
        <taxon>eudicotyledons</taxon>
        <taxon>Gunneridae</taxon>
        <taxon>Pentapetalae</taxon>
        <taxon>rosids</taxon>
        <taxon>fabids</taxon>
        <taxon>Malpighiales</taxon>
        <taxon>Salicaceae</taxon>
        <taxon>Saliceae</taxon>
        <taxon>Populus</taxon>
    </lineage>
</organism>